<gene>
    <name evidence="1" type="ORF">KI387_008879</name>
</gene>
<proteinExistence type="predicted"/>
<dbReference type="Proteomes" id="UP000824469">
    <property type="component" value="Unassembled WGS sequence"/>
</dbReference>
<comment type="caution">
    <text evidence="1">The sequence shown here is derived from an EMBL/GenBank/DDBJ whole genome shotgun (WGS) entry which is preliminary data.</text>
</comment>
<protein>
    <submittedName>
        <fullName evidence="1">Uncharacterized protein</fullName>
    </submittedName>
</protein>
<name>A0AA38CQ86_TAXCH</name>
<dbReference type="EMBL" id="JAHRHJ020000008">
    <property type="protein sequence ID" value="KAH9304475.1"/>
    <property type="molecule type" value="Genomic_DNA"/>
</dbReference>
<evidence type="ECO:0000313" key="1">
    <source>
        <dbReference type="EMBL" id="KAH9304475.1"/>
    </source>
</evidence>
<sequence>PTEEVKVEEQVVVRTDFVAAEEEKKEEVDQQSICLECCVHVSTLLEEDVDPIQVAQSAMEEERSKRDIAAPTCPLEQQIEEFDLTNFMLEEDFN</sequence>
<dbReference type="AlphaFoldDB" id="A0AA38CQ86"/>
<feature type="non-terminal residue" evidence="1">
    <location>
        <position position="1"/>
    </location>
</feature>
<keyword evidence="2" id="KW-1185">Reference proteome</keyword>
<organism evidence="1 2">
    <name type="scientific">Taxus chinensis</name>
    <name type="common">Chinese yew</name>
    <name type="synonym">Taxus wallichiana var. chinensis</name>
    <dbReference type="NCBI Taxonomy" id="29808"/>
    <lineage>
        <taxon>Eukaryota</taxon>
        <taxon>Viridiplantae</taxon>
        <taxon>Streptophyta</taxon>
        <taxon>Embryophyta</taxon>
        <taxon>Tracheophyta</taxon>
        <taxon>Spermatophyta</taxon>
        <taxon>Pinopsida</taxon>
        <taxon>Pinidae</taxon>
        <taxon>Conifers II</taxon>
        <taxon>Cupressales</taxon>
        <taxon>Taxaceae</taxon>
        <taxon>Taxus</taxon>
    </lineage>
</organism>
<accession>A0AA38CQ86</accession>
<reference evidence="1 2" key="1">
    <citation type="journal article" date="2021" name="Nat. Plants">
        <title>The Taxus genome provides insights into paclitaxel biosynthesis.</title>
        <authorList>
            <person name="Xiong X."/>
            <person name="Gou J."/>
            <person name="Liao Q."/>
            <person name="Li Y."/>
            <person name="Zhou Q."/>
            <person name="Bi G."/>
            <person name="Li C."/>
            <person name="Du R."/>
            <person name="Wang X."/>
            <person name="Sun T."/>
            <person name="Guo L."/>
            <person name="Liang H."/>
            <person name="Lu P."/>
            <person name="Wu Y."/>
            <person name="Zhang Z."/>
            <person name="Ro D.K."/>
            <person name="Shang Y."/>
            <person name="Huang S."/>
            <person name="Yan J."/>
        </authorList>
    </citation>
    <scope>NUCLEOTIDE SEQUENCE [LARGE SCALE GENOMIC DNA]</scope>
    <source>
        <strain evidence="1">Ta-2019</strain>
    </source>
</reference>
<evidence type="ECO:0000313" key="2">
    <source>
        <dbReference type="Proteomes" id="UP000824469"/>
    </source>
</evidence>